<organism evidence="6 7">
    <name type="scientific">Eragrostis curvula</name>
    <name type="common">weeping love grass</name>
    <dbReference type="NCBI Taxonomy" id="38414"/>
    <lineage>
        <taxon>Eukaryota</taxon>
        <taxon>Viridiplantae</taxon>
        <taxon>Streptophyta</taxon>
        <taxon>Embryophyta</taxon>
        <taxon>Tracheophyta</taxon>
        <taxon>Spermatophyta</taxon>
        <taxon>Magnoliopsida</taxon>
        <taxon>Liliopsida</taxon>
        <taxon>Poales</taxon>
        <taxon>Poaceae</taxon>
        <taxon>PACMAD clade</taxon>
        <taxon>Chloridoideae</taxon>
        <taxon>Eragrostideae</taxon>
        <taxon>Eragrostidinae</taxon>
        <taxon>Eragrostis</taxon>
    </lineage>
</organism>
<keyword evidence="3" id="KW-0378">Hydrolase</keyword>
<feature type="compositionally biased region" description="Basic and acidic residues" evidence="4">
    <location>
        <begin position="459"/>
        <end position="489"/>
    </location>
</feature>
<dbReference type="Gene3D" id="2.40.70.10">
    <property type="entry name" value="Acid Proteases"/>
    <property type="match status" value="2"/>
</dbReference>
<dbReference type="InterPro" id="IPR033121">
    <property type="entry name" value="PEPTIDASE_A1"/>
</dbReference>
<dbReference type="Pfam" id="PF14543">
    <property type="entry name" value="TAXi_N"/>
    <property type="match status" value="1"/>
</dbReference>
<reference evidence="6 7" key="1">
    <citation type="journal article" date="2019" name="Sci. Rep.">
        <title>A high-quality genome of Eragrostis curvula grass provides insights into Poaceae evolution and supports new strategies to enhance forage quality.</title>
        <authorList>
            <person name="Carballo J."/>
            <person name="Santos B.A.C.M."/>
            <person name="Zappacosta D."/>
            <person name="Garbus I."/>
            <person name="Selva J.P."/>
            <person name="Gallo C.A."/>
            <person name="Diaz A."/>
            <person name="Albertini E."/>
            <person name="Caccamo M."/>
            <person name="Echenique V."/>
        </authorList>
    </citation>
    <scope>NUCLEOTIDE SEQUENCE [LARGE SCALE GENOMIC DNA]</scope>
    <source>
        <strain evidence="7">cv. Victoria</strain>
        <tissue evidence="6">Leaf</tissue>
    </source>
</reference>
<comment type="similarity">
    <text evidence="1">Belongs to the peptidase A1 family.</text>
</comment>
<dbReference type="InterPro" id="IPR032861">
    <property type="entry name" value="TAXi_N"/>
</dbReference>
<feature type="compositionally biased region" description="Polar residues" evidence="4">
    <location>
        <begin position="490"/>
        <end position="499"/>
    </location>
</feature>
<dbReference type="Proteomes" id="UP000324897">
    <property type="component" value="Chromosome 6"/>
</dbReference>
<evidence type="ECO:0000313" key="6">
    <source>
        <dbReference type="EMBL" id="TVU51801.1"/>
    </source>
</evidence>
<dbReference type="SUPFAM" id="SSF50630">
    <property type="entry name" value="Acid proteases"/>
    <property type="match status" value="1"/>
</dbReference>
<dbReference type="GO" id="GO:0005576">
    <property type="term" value="C:extracellular region"/>
    <property type="evidence" value="ECO:0007669"/>
    <property type="project" value="TreeGrafter"/>
</dbReference>
<comment type="caution">
    <text evidence="6">The sequence shown here is derived from an EMBL/GenBank/DDBJ whole genome shotgun (WGS) entry which is preliminary data.</text>
</comment>
<dbReference type="Gramene" id="TVU51801">
    <property type="protein sequence ID" value="TVU51801"/>
    <property type="gene ID" value="EJB05_03245"/>
</dbReference>
<gene>
    <name evidence="6" type="ORF">EJB05_03245</name>
</gene>
<keyword evidence="2" id="KW-0645">Protease</keyword>
<dbReference type="AlphaFoldDB" id="A0A5J9WUP7"/>
<dbReference type="InterPro" id="IPR021109">
    <property type="entry name" value="Peptidase_aspartic_dom_sf"/>
</dbReference>
<dbReference type="GO" id="GO:0006508">
    <property type="term" value="P:proteolysis"/>
    <property type="evidence" value="ECO:0007669"/>
    <property type="project" value="UniProtKB-KW"/>
</dbReference>
<dbReference type="GO" id="GO:0008233">
    <property type="term" value="F:peptidase activity"/>
    <property type="evidence" value="ECO:0007669"/>
    <property type="project" value="UniProtKB-KW"/>
</dbReference>
<evidence type="ECO:0000256" key="1">
    <source>
        <dbReference type="ARBA" id="ARBA00007447"/>
    </source>
</evidence>
<dbReference type="Pfam" id="PF14541">
    <property type="entry name" value="TAXi_C"/>
    <property type="match status" value="1"/>
</dbReference>
<dbReference type="InterPro" id="IPR051708">
    <property type="entry name" value="Plant_Aspart_Prot_A1"/>
</dbReference>
<evidence type="ECO:0000313" key="7">
    <source>
        <dbReference type="Proteomes" id="UP000324897"/>
    </source>
</evidence>
<sequence length="621" mass="69977">MEMKLKTYLAIITTLFVHHLLLTFAYTANHTMPDTSSTGFSLRVIASKAINRHSDGFLNVHHSLHVNLQQHPPSLVPNATLISKIDPPQPLQNPHSLALSFGTGNGRQDYILKIDMVNPLTWIQCKKCNPHSTQHNPIFDPEASPTFHHVPGTSPLCAPPYGPVRGGRCAFELRNPSPVWIKGYLSQDHVNNGAMVFPGFIFGCSHYAKNFFNERVYAGIVHLGRAPTSLVMQVADHGLTRFSYCLYAVYGGSKTNRQGFLHFGTNVPHNPHLKTTKILPTLNAHESEYYLSVTGISLGKSKLDRIRPEMFARSKDGQGGCLIDPGTPLTVMVEEAYRIIEEAIWLDLQRHGAERMKRSGFGLCVQATKATKEHLQSLSLHFSEKEAVLEFLPQQLFLMMNDKKGQIACLAMVPGHRTIIGAFQQVDMRFVYDIKESTLSFAPESSHRRRLVPIPNPAKLDRIDRRPSDPWPAREDCRKEEGPERKESASGESSDSNTEVVEWVEMPEDYLRWVLAQTRETDPVPTLDDYNVDSTQDPVKLEQILQQIARLQASQDEFFEFQAWVRDTYEKNGRVMVPADVAGPKDLLQEAMNELWDELMKEYDDKEKASGAEVVVAMPPN</sequence>
<accession>A0A5J9WUP7</accession>
<evidence type="ECO:0000256" key="3">
    <source>
        <dbReference type="ARBA" id="ARBA00022801"/>
    </source>
</evidence>
<proteinExistence type="inferred from homology"/>
<evidence type="ECO:0000256" key="4">
    <source>
        <dbReference type="SAM" id="MobiDB-lite"/>
    </source>
</evidence>
<dbReference type="OrthoDB" id="711298at2759"/>
<feature type="non-terminal residue" evidence="6">
    <location>
        <position position="1"/>
    </location>
</feature>
<dbReference type="PANTHER" id="PTHR47967:SF117">
    <property type="entry name" value="PEPTIDASE A1 DOMAIN-CONTAINING PROTEIN"/>
    <property type="match status" value="1"/>
</dbReference>
<evidence type="ECO:0000259" key="5">
    <source>
        <dbReference type="PROSITE" id="PS51767"/>
    </source>
</evidence>
<keyword evidence="7" id="KW-1185">Reference proteome</keyword>
<feature type="domain" description="Peptidase A1" evidence="5">
    <location>
        <begin position="97"/>
        <end position="442"/>
    </location>
</feature>
<dbReference type="InterPro" id="IPR032799">
    <property type="entry name" value="TAXi_C"/>
</dbReference>
<dbReference type="PROSITE" id="PS51767">
    <property type="entry name" value="PEPTIDASE_A1"/>
    <property type="match status" value="1"/>
</dbReference>
<dbReference type="PANTHER" id="PTHR47967">
    <property type="entry name" value="OS07G0603500 PROTEIN-RELATED"/>
    <property type="match status" value="1"/>
</dbReference>
<feature type="region of interest" description="Disordered" evidence="4">
    <location>
        <begin position="445"/>
        <end position="499"/>
    </location>
</feature>
<protein>
    <recommendedName>
        <fullName evidence="5">Peptidase A1 domain-containing protein</fullName>
    </recommendedName>
</protein>
<evidence type="ECO:0000256" key="2">
    <source>
        <dbReference type="ARBA" id="ARBA00022670"/>
    </source>
</evidence>
<name>A0A5J9WUP7_9POAL</name>
<dbReference type="EMBL" id="RWGY01000002">
    <property type="protein sequence ID" value="TVU51801.1"/>
    <property type="molecule type" value="Genomic_DNA"/>
</dbReference>